<evidence type="ECO:0000256" key="7">
    <source>
        <dbReference type="ARBA" id="ARBA00022927"/>
    </source>
</evidence>
<reference evidence="13 14" key="1">
    <citation type="journal article" date="2007" name="Nature">
        <title>Evolution of genes and genomes on the Drosophila phylogeny.</title>
        <authorList>
            <consortium name="Drosophila 12 Genomes Consortium"/>
            <person name="Clark A.G."/>
            <person name="Eisen M.B."/>
            <person name="Smith D.R."/>
            <person name="Bergman C.M."/>
            <person name="Oliver B."/>
            <person name="Markow T.A."/>
            <person name="Kaufman T.C."/>
            <person name="Kellis M."/>
            <person name="Gelbart W."/>
            <person name="Iyer V.N."/>
            <person name="Pollard D.A."/>
            <person name="Sackton T.B."/>
            <person name="Larracuente A.M."/>
            <person name="Singh N.D."/>
            <person name="Abad J.P."/>
            <person name="Abt D.N."/>
            <person name="Adryan B."/>
            <person name="Aguade M."/>
            <person name="Akashi H."/>
            <person name="Anderson W.W."/>
            <person name="Aquadro C.F."/>
            <person name="Ardell D.H."/>
            <person name="Arguello R."/>
            <person name="Artieri C.G."/>
            <person name="Barbash D.A."/>
            <person name="Barker D."/>
            <person name="Barsanti P."/>
            <person name="Batterham P."/>
            <person name="Batzoglou S."/>
            <person name="Begun D."/>
            <person name="Bhutkar A."/>
            <person name="Blanco E."/>
            <person name="Bosak S.A."/>
            <person name="Bradley R.K."/>
            <person name="Brand A.D."/>
            <person name="Brent M.R."/>
            <person name="Brooks A.N."/>
            <person name="Brown R.H."/>
            <person name="Butlin R.K."/>
            <person name="Caggese C."/>
            <person name="Calvi B.R."/>
            <person name="Bernardo de Carvalho A."/>
            <person name="Caspi A."/>
            <person name="Castrezana S."/>
            <person name="Celniker S.E."/>
            <person name="Chang J.L."/>
            <person name="Chapple C."/>
            <person name="Chatterji S."/>
            <person name="Chinwalla A."/>
            <person name="Civetta A."/>
            <person name="Clifton S.W."/>
            <person name="Comeron J.M."/>
            <person name="Costello J.C."/>
            <person name="Coyne J.A."/>
            <person name="Daub J."/>
            <person name="David R.G."/>
            <person name="Delcher A.L."/>
            <person name="Delehaunty K."/>
            <person name="Do C.B."/>
            <person name="Ebling H."/>
            <person name="Edwards K."/>
            <person name="Eickbush T."/>
            <person name="Evans J.D."/>
            <person name="Filipski A."/>
            <person name="Findeiss S."/>
            <person name="Freyhult E."/>
            <person name="Fulton L."/>
            <person name="Fulton R."/>
            <person name="Garcia A.C."/>
            <person name="Gardiner A."/>
            <person name="Garfield D.A."/>
            <person name="Garvin B.E."/>
            <person name="Gibson G."/>
            <person name="Gilbert D."/>
            <person name="Gnerre S."/>
            <person name="Godfrey J."/>
            <person name="Good R."/>
            <person name="Gotea V."/>
            <person name="Gravely B."/>
            <person name="Greenberg A.J."/>
            <person name="Griffiths-Jones S."/>
            <person name="Gross S."/>
            <person name="Guigo R."/>
            <person name="Gustafson E.A."/>
            <person name="Haerty W."/>
            <person name="Hahn M.W."/>
            <person name="Halligan D.L."/>
            <person name="Halpern A.L."/>
            <person name="Halter G.M."/>
            <person name="Han M.V."/>
            <person name="Heger A."/>
            <person name="Hillier L."/>
            <person name="Hinrichs A.S."/>
            <person name="Holmes I."/>
            <person name="Hoskins R.A."/>
            <person name="Hubisz M.J."/>
            <person name="Hultmark D."/>
            <person name="Huntley M.A."/>
            <person name="Jaffe D.B."/>
            <person name="Jagadeeshan S."/>
            <person name="Jeck W.R."/>
            <person name="Johnson J."/>
            <person name="Jones C.D."/>
            <person name="Jordan W.C."/>
            <person name="Karpen G.H."/>
            <person name="Kataoka E."/>
            <person name="Keightley P.D."/>
            <person name="Kheradpour P."/>
            <person name="Kirkness E.F."/>
            <person name="Koerich L.B."/>
            <person name="Kristiansen K."/>
            <person name="Kudrna D."/>
            <person name="Kulathinal R.J."/>
            <person name="Kumar S."/>
            <person name="Kwok R."/>
            <person name="Lander E."/>
            <person name="Langley C.H."/>
            <person name="Lapoint R."/>
            <person name="Lazzaro B.P."/>
            <person name="Lee S.J."/>
            <person name="Levesque L."/>
            <person name="Li R."/>
            <person name="Lin C.F."/>
            <person name="Lin M.F."/>
            <person name="Lindblad-Toh K."/>
            <person name="Llopart A."/>
            <person name="Long M."/>
            <person name="Low L."/>
            <person name="Lozovsky E."/>
            <person name="Lu J."/>
            <person name="Luo M."/>
            <person name="Machado C.A."/>
            <person name="Makalowski W."/>
            <person name="Marzo M."/>
            <person name="Matsuda M."/>
            <person name="Matzkin L."/>
            <person name="McAllister B."/>
            <person name="McBride C.S."/>
            <person name="McKernan B."/>
            <person name="McKernan K."/>
            <person name="Mendez-Lago M."/>
            <person name="Minx P."/>
            <person name="Mollenhauer M.U."/>
            <person name="Montooth K."/>
            <person name="Mount S.M."/>
            <person name="Mu X."/>
            <person name="Myers E."/>
            <person name="Negre B."/>
            <person name="Newfeld S."/>
            <person name="Nielsen R."/>
            <person name="Noor M.A."/>
            <person name="O'Grady P."/>
            <person name="Pachter L."/>
            <person name="Papaceit M."/>
            <person name="Parisi M.J."/>
            <person name="Parisi M."/>
            <person name="Parts L."/>
            <person name="Pedersen J.S."/>
            <person name="Pesole G."/>
            <person name="Phillippy A.M."/>
            <person name="Ponting C.P."/>
            <person name="Pop M."/>
            <person name="Porcelli D."/>
            <person name="Powell J.R."/>
            <person name="Prohaska S."/>
            <person name="Pruitt K."/>
            <person name="Puig M."/>
            <person name="Quesneville H."/>
            <person name="Ram K.R."/>
            <person name="Rand D."/>
            <person name="Rasmussen M.D."/>
            <person name="Reed L.K."/>
            <person name="Reenan R."/>
            <person name="Reily A."/>
            <person name="Remington K.A."/>
            <person name="Rieger T.T."/>
            <person name="Ritchie M.G."/>
            <person name="Robin C."/>
            <person name="Rogers Y.H."/>
            <person name="Rohde C."/>
            <person name="Rozas J."/>
            <person name="Rubenfield M.J."/>
            <person name="Ruiz A."/>
            <person name="Russo S."/>
            <person name="Salzberg S.L."/>
            <person name="Sanchez-Gracia A."/>
            <person name="Saranga D.J."/>
            <person name="Sato H."/>
            <person name="Schaeffer S.W."/>
            <person name="Schatz M.C."/>
            <person name="Schlenke T."/>
            <person name="Schwartz R."/>
            <person name="Segarra C."/>
            <person name="Singh R.S."/>
            <person name="Sirot L."/>
            <person name="Sirota M."/>
            <person name="Sisneros N.B."/>
            <person name="Smith C.D."/>
            <person name="Smith T.F."/>
            <person name="Spieth J."/>
            <person name="Stage D.E."/>
            <person name="Stark A."/>
            <person name="Stephan W."/>
            <person name="Strausberg R.L."/>
            <person name="Strempel S."/>
            <person name="Sturgill D."/>
            <person name="Sutton G."/>
            <person name="Sutton G.G."/>
            <person name="Tao W."/>
            <person name="Teichmann S."/>
            <person name="Tobari Y.N."/>
            <person name="Tomimura Y."/>
            <person name="Tsolas J.M."/>
            <person name="Valente V.L."/>
            <person name="Venter E."/>
            <person name="Venter J.C."/>
            <person name="Vicario S."/>
            <person name="Vieira F.G."/>
            <person name="Vilella A.J."/>
            <person name="Villasante A."/>
            <person name="Walenz B."/>
            <person name="Wang J."/>
            <person name="Wasserman M."/>
            <person name="Watts T."/>
            <person name="Wilson D."/>
            <person name="Wilson R.K."/>
            <person name="Wing R.A."/>
            <person name="Wolfner M.F."/>
            <person name="Wong A."/>
            <person name="Wong G.K."/>
            <person name="Wu C.I."/>
            <person name="Wu G."/>
            <person name="Yamamoto D."/>
            <person name="Yang H.P."/>
            <person name="Yang S.P."/>
            <person name="Yorke J.A."/>
            <person name="Yoshida K."/>
            <person name="Zdobnov E."/>
            <person name="Zhang P."/>
            <person name="Zhang Y."/>
            <person name="Zimin A.V."/>
            <person name="Baldwin J."/>
            <person name="Abdouelleil A."/>
            <person name="Abdulkadir J."/>
            <person name="Abebe A."/>
            <person name="Abera B."/>
            <person name="Abreu J."/>
            <person name="Acer S.C."/>
            <person name="Aftuck L."/>
            <person name="Alexander A."/>
            <person name="An P."/>
            <person name="Anderson E."/>
            <person name="Anderson S."/>
            <person name="Arachi H."/>
            <person name="Azer M."/>
            <person name="Bachantsang P."/>
            <person name="Barry A."/>
            <person name="Bayul T."/>
            <person name="Berlin A."/>
            <person name="Bessette D."/>
            <person name="Bloom T."/>
            <person name="Blye J."/>
            <person name="Boguslavskiy L."/>
            <person name="Bonnet C."/>
            <person name="Boukhgalter B."/>
            <person name="Bourzgui I."/>
            <person name="Brown A."/>
            <person name="Cahill P."/>
            <person name="Channer S."/>
            <person name="Cheshatsang Y."/>
            <person name="Chuda L."/>
            <person name="Citroen M."/>
            <person name="Collymore A."/>
            <person name="Cooke P."/>
            <person name="Costello M."/>
            <person name="D'Aco K."/>
            <person name="Daza R."/>
            <person name="De Haan G."/>
            <person name="DeGray S."/>
            <person name="DeMaso C."/>
            <person name="Dhargay N."/>
            <person name="Dooley K."/>
            <person name="Dooley E."/>
            <person name="Doricent M."/>
            <person name="Dorje P."/>
            <person name="Dorjee K."/>
            <person name="Dupes A."/>
            <person name="Elong R."/>
            <person name="Falk J."/>
            <person name="Farina A."/>
            <person name="Faro S."/>
            <person name="Ferguson D."/>
            <person name="Fisher S."/>
            <person name="Foley C.D."/>
            <person name="Franke A."/>
            <person name="Friedrich D."/>
            <person name="Gadbois L."/>
            <person name="Gearin G."/>
            <person name="Gearin C.R."/>
            <person name="Giannoukos G."/>
            <person name="Goode T."/>
            <person name="Graham J."/>
            <person name="Grandbois E."/>
            <person name="Grewal S."/>
            <person name="Gyaltsen K."/>
            <person name="Hafez N."/>
            <person name="Hagos B."/>
            <person name="Hall J."/>
            <person name="Henson C."/>
            <person name="Hollinger A."/>
            <person name="Honan T."/>
            <person name="Huard M.D."/>
            <person name="Hughes L."/>
            <person name="Hurhula B."/>
            <person name="Husby M.E."/>
            <person name="Kamat A."/>
            <person name="Kanga B."/>
            <person name="Kashin S."/>
            <person name="Khazanovich D."/>
            <person name="Kisner P."/>
            <person name="Lance K."/>
            <person name="Lara M."/>
            <person name="Lee W."/>
            <person name="Lennon N."/>
            <person name="Letendre F."/>
            <person name="LeVine R."/>
            <person name="Lipovsky A."/>
            <person name="Liu X."/>
            <person name="Liu J."/>
            <person name="Liu S."/>
            <person name="Lokyitsang T."/>
            <person name="Lokyitsang Y."/>
            <person name="Lubonja R."/>
            <person name="Lui A."/>
            <person name="MacDonald P."/>
            <person name="Magnisalis V."/>
            <person name="Maru K."/>
            <person name="Matthews C."/>
            <person name="McCusker W."/>
            <person name="McDonough S."/>
            <person name="Mehta T."/>
            <person name="Meldrim J."/>
            <person name="Meneus L."/>
            <person name="Mihai O."/>
            <person name="Mihalev A."/>
            <person name="Mihova T."/>
            <person name="Mittelman R."/>
            <person name="Mlenga V."/>
            <person name="Montmayeur A."/>
            <person name="Mulrain L."/>
            <person name="Navidi A."/>
            <person name="Naylor J."/>
            <person name="Negash T."/>
            <person name="Nguyen T."/>
            <person name="Nguyen N."/>
            <person name="Nicol R."/>
            <person name="Norbu C."/>
            <person name="Norbu N."/>
            <person name="Novod N."/>
            <person name="O'Neill B."/>
            <person name="Osman S."/>
            <person name="Markiewicz E."/>
            <person name="Oyono O.L."/>
            <person name="Patti C."/>
            <person name="Phunkhang P."/>
            <person name="Pierre F."/>
            <person name="Priest M."/>
            <person name="Raghuraman S."/>
            <person name="Rege F."/>
            <person name="Reyes R."/>
            <person name="Rise C."/>
            <person name="Rogov P."/>
            <person name="Ross K."/>
            <person name="Ryan E."/>
            <person name="Settipalli S."/>
            <person name="Shea T."/>
            <person name="Sherpa N."/>
            <person name="Shi L."/>
            <person name="Shih D."/>
            <person name="Sparrow T."/>
            <person name="Spaulding J."/>
            <person name="Stalker J."/>
            <person name="Stange-Thomann N."/>
            <person name="Stavropoulos S."/>
            <person name="Stone C."/>
            <person name="Strader C."/>
            <person name="Tesfaye S."/>
            <person name="Thomson T."/>
            <person name="Thoulutsang Y."/>
            <person name="Thoulutsang D."/>
            <person name="Topham K."/>
            <person name="Topping I."/>
            <person name="Tsamla T."/>
            <person name="Vassiliev H."/>
            <person name="Vo A."/>
            <person name="Wangchuk T."/>
            <person name="Wangdi T."/>
            <person name="Weiand M."/>
            <person name="Wilkinson J."/>
            <person name="Wilson A."/>
            <person name="Yadav S."/>
            <person name="Young G."/>
            <person name="Yu Q."/>
            <person name="Zembek L."/>
            <person name="Zhong D."/>
            <person name="Zimmer A."/>
            <person name="Zwirko Z."/>
            <person name="Jaffe D.B."/>
            <person name="Alvarez P."/>
            <person name="Brockman W."/>
            <person name="Butler J."/>
            <person name="Chin C."/>
            <person name="Gnerre S."/>
            <person name="Grabherr M."/>
            <person name="Kleber M."/>
            <person name="Mauceli E."/>
            <person name="MacCallum I."/>
        </authorList>
    </citation>
    <scope>NUCLEOTIDE SEQUENCE [LARGE SCALE GENOMIC DNA]</scope>
    <source>
        <strain evidence="14">Tucson 14030-0811.24</strain>
    </source>
</reference>
<feature type="transmembrane region" description="Helical" evidence="12">
    <location>
        <begin position="179"/>
        <end position="198"/>
    </location>
</feature>
<keyword evidence="14" id="KW-1185">Reference proteome</keyword>
<evidence type="ECO:0000256" key="3">
    <source>
        <dbReference type="ARBA" id="ARBA00022448"/>
    </source>
</evidence>
<dbReference type="Pfam" id="PF00810">
    <property type="entry name" value="ER_lumen_recept"/>
    <property type="match status" value="1"/>
</dbReference>
<keyword evidence="7" id="KW-0653">Protein transport</keyword>
<dbReference type="KEGG" id="dwi:26529670"/>
<feature type="region of interest" description="Disordered" evidence="11">
    <location>
        <begin position="209"/>
        <end position="236"/>
    </location>
</feature>
<dbReference type="PROSITE" id="PS00951">
    <property type="entry name" value="ER_LUMEN_RECEPTOR_1"/>
    <property type="match status" value="1"/>
</dbReference>
<dbReference type="GO" id="GO:0016192">
    <property type="term" value="P:vesicle-mediated transport"/>
    <property type="evidence" value="ECO:0007669"/>
    <property type="project" value="UniProtKB-KW"/>
</dbReference>
<dbReference type="Proteomes" id="UP000007798">
    <property type="component" value="Unassembled WGS sequence"/>
</dbReference>
<evidence type="ECO:0000313" key="14">
    <source>
        <dbReference type="Proteomes" id="UP000007798"/>
    </source>
</evidence>
<dbReference type="PRINTS" id="PR00660">
    <property type="entry name" value="ERLUMENR"/>
</dbReference>
<gene>
    <name evidence="13" type="primary">Dwil\GK27668</name>
    <name evidence="13" type="ORF">Dwil_GK27668</name>
</gene>
<dbReference type="GO" id="GO:0015031">
    <property type="term" value="P:protein transport"/>
    <property type="evidence" value="ECO:0007669"/>
    <property type="project" value="UniProtKB-KW"/>
</dbReference>
<feature type="transmembrane region" description="Helical" evidence="12">
    <location>
        <begin position="62"/>
        <end position="80"/>
    </location>
</feature>
<protein>
    <recommendedName>
        <fullName evidence="15">ER lumen protein-retaining receptor</fullName>
    </recommendedName>
</protein>
<sequence>MNIFRFAADLLHVFAIATLLLKIWNTRSCAGISGKSQILFGLVYVTRYLDLFTTYVSLYNSVMKVFFVVTSAVAIFLIYVQYKKTYEHDLDLFRIELLLLPCAMLSLVINHEDIVLEVLWTFSTYLESVAIIPQLFMVKKSGGIEKFMIRYLIAFGSYRAIYLINWAYRYIMESHYDLIAIFAGILQTIIYILGFFLLRGVKVVVSDKEEEPQSPKKKNPLEAKWTPPSNHGNGKVVSVNIPEGPAEVHKLVIVANCTIPAPGEKV</sequence>
<keyword evidence="10" id="KW-0675">Receptor</keyword>
<evidence type="ECO:0000256" key="9">
    <source>
        <dbReference type="ARBA" id="ARBA00023136"/>
    </source>
</evidence>
<evidence type="ECO:0000256" key="4">
    <source>
        <dbReference type="ARBA" id="ARBA00022692"/>
    </source>
</evidence>
<dbReference type="AlphaFoldDB" id="A0A0Q9WQ94"/>
<evidence type="ECO:0000256" key="2">
    <source>
        <dbReference type="ARBA" id="ARBA00010120"/>
    </source>
</evidence>
<dbReference type="GO" id="GO:0006621">
    <property type="term" value="P:protein retention in ER lumen"/>
    <property type="evidence" value="ECO:0007669"/>
    <property type="project" value="InterPro"/>
</dbReference>
<feature type="transmembrane region" description="Helical" evidence="12">
    <location>
        <begin position="92"/>
        <end position="109"/>
    </location>
</feature>
<comment type="subcellular location">
    <subcellularLocation>
        <location evidence="1">Endoplasmic reticulum membrane</location>
        <topology evidence="1">Multi-pass membrane protein</topology>
    </subcellularLocation>
</comment>
<keyword evidence="5" id="KW-0256">Endoplasmic reticulum</keyword>
<feature type="transmembrane region" description="Helical" evidence="12">
    <location>
        <begin position="115"/>
        <end position="136"/>
    </location>
</feature>
<feature type="transmembrane region" description="Helical" evidence="12">
    <location>
        <begin position="148"/>
        <end position="167"/>
    </location>
</feature>
<dbReference type="PANTHER" id="PTHR10585">
    <property type="entry name" value="ER LUMEN PROTEIN RETAINING RECEPTOR"/>
    <property type="match status" value="1"/>
</dbReference>
<keyword evidence="9 12" id="KW-0472">Membrane</keyword>
<evidence type="ECO:0000256" key="10">
    <source>
        <dbReference type="ARBA" id="ARBA00023170"/>
    </source>
</evidence>
<name>A0A0Q9WQ94_DROWI</name>
<dbReference type="EMBL" id="CH963857">
    <property type="protein sequence ID" value="KRF98367.1"/>
    <property type="molecule type" value="Genomic_DNA"/>
</dbReference>
<dbReference type="GO" id="GO:0005789">
    <property type="term" value="C:endoplasmic reticulum membrane"/>
    <property type="evidence" value="ECO:0007669"/>
    <property type="project" value="UniProtKB-SubCell"/>
</dbReference>
<keyword evidence="3" id="KW-0813">Transport</keyword>
<dbReference type="OrthoDB" id="7694678at2759"/>
<dbReference type="InterPro" id="IPR000133">
    <property type="entry name" value="ER_ret_rcpt"/>
</dbReference>
<evidence type="ECO:0000256" key="11">
    <source>
        <dbReference type="SAM" id="MobiDB-lite"/>
    </source>
</evidence>
<evidence type="ECO:0000313" key="13">
    <source>
        <dbReference type="EMBL" id="KRF98367.1"/>
    </source>
</evidence>
<keyword evidence="4 12" id="KW-0812">Transmembrane</keyword>
<evidence type="ECO:0000256" key="6">
    <source>
        <dbReference type="ARBA" id="ARBA00022892"/>
    </source>
</evidence>
<dbReference type="STRING" id="7260.A0A0Q9WQ94"/>
<evidence type="ECO:0000256" key="8">
    <source>
        <dbReference type="ARBA" id="ARBA00022989"/>
    </source>
</evidence>
<evidence type="ECO:0008006" key="15">
    <source>
        <dbReference type="Google" id="ProtNLM"/>
    </source>
</evidence>
<organism evidence="13 14">
    <name type="scientific">Drosophila willistoni</name>
    <name type="common">Fruit fly</name>
    <dbReference type="NCBI Taxonomy" id="7260"/>
    <lineage>
        <taxon>Eukaryota</taxon>
        <taxon>Metazoa</taxon>
        <taxon>Ecdysozoa</taxon>
        <taxon>Arthropoda</taxon>
        <taxon>Hexapoda</taxon>
        <taxon>Insecta</taxon>
        <taxon>Pterygota</taxon>
        <taxon>Neoptera</taxon>
        <taxon>Endopterygota</taxon>
        <taxon>Diptera</taxon>
        <taxon>Brachycera</taxon>
        <taxon>Muscomorpha</taxon>
        <taxon>Ephydroidea</taxon>
        <taxon>Drosophilidae</taxon>
        <taxon>Drosophila</taxon>
        <taxon>Sophophora</taxon>
    </lineage>
</organism>
<evidence type="ECO:0000256" key="1">
    <source>
        <dbReference type="ARBA" id="ARBA00004477"/>
    </source>
</evidence>
<comment type="similarity">
    <text evidence="2">Belongs to the ERD2 family.</text>
</comment>
<keyword evidence="8 12" id="KW-1133">Transmembrane helix</keyword>
<dbReference type="GO" id="GO:0046923">
    <property type="term" value="F:ER retention sequence binding"/>
    <property type="evidence" value="ECO:0007669"/>
    <property type="project" value="InterPro"/>
</dbReference>
<accession>A0A0Q9WQ94</accession>
<evidence type="ECO:0000256" key="5">
    <source>
        <dbReference type="ARBA" id="ARBA00022824"/>
    </source>
</evidence>
<keyword evidence="6" id="KW-0931">ER-Golgi transport</keyword>
<evidence type="ECO:0000256" key="12">
    <source>
        <dbReference type="SAM" id="Phobius"/>
    </source>
</evidence>
<proteinExistence type="inferred from homology"/>
<dbReference type="InParanoid" id="A0A0Q9WQ94"/>